<name>A0A1V3WHA0_MYCKA</name>
<dbReference type="SUPFAM" id="SSF53474">
    <property type="entry name" value="alpha/beta-Hydrolases"/>
    <property type="match status" value="1"/>
</dbReference>
<dbReference type="Pfam" id="PF01469">
    <property type="entry name" value="Pentapeptide_2"/>
    <property type="match status" value="1"/>
</dbReference>
<proteinExistence type="inferred from homology"/>
<evidence type="ECO:0000313" key="5">
    <source>
        <dbReference type="Proteomes" id="UP000188532"/>
    </source>
</evidence>
<evidence type="ECO:0000259" key="3">
    <source>
        <dbReference type="Pfam" id="PF08237"/>
    </source>
</evidence>
<feature type="domain" description="PPE" evidence="2">
    <location>
        <begin position="34"/>
        <end position="179"/>
    </location>
</feature>
<dbReference type="Pfam" id="PF00823">
    <property type="entry name" value="PPE"/>
    <property type="match status" value="1"/>
</dbReference>
<comment type="caution">
    <text evidence="4">The sequence shown here is derived from an EMBL/GenBank/DDBJ whole genome shotgun (WGS) entry which is preliminary data.</text>
</comment>
<reference evidence="4 5" key="1">
    <citation type="submission" date="2017-02" db="EMBL/GenBank/DDBJ databases">
        <title>Complete genome sequences of Mycobacterium kansasii strains isolated from rhesus macaques.</title>
        <authorList>
            <person name="Panda A."/>
            <person name="Nagaraj S."/>
            <person name="Zhao X."/>
            <person name="Tettelin H."/>
            <person name="Detolla L.J."/>
        </authorList>
    </citation>
    <scope>NUCLEOTIDE SEQUENCE [LARGE SCALE GENOMIC DNA]</scope>
    <source>
        <strain evidence="4 5">11-3469</strain>
    </source>
</reference>
<dbReference type="Proteomes" id="UP000188532">
    <property type="component" value="Unassembled WGS sequence"/>
</dbReference>
<sequence length="650" mass="67715">MRGLKTSSDKADNDEFRHLAPGNQFDAHVFGRWTGPMLAASAAWDGVAAELGSAATSFEALTAGLAGGTWLGAASAAMLGAAAPYAAWLQATASDAEQAAAQARSAVSAFEAAQPATVHPAIIAGNRSQLLSLVMSNLFGQNAPAIALAEAEYEQMWAQDVTAMLGYHLSASAAVAQLPPWQELPQRLADMADSAIASWQLPNINIGTGNTGSFNIGNNNTGNFNIGSNNIGNANIGNANLGSFNLGFDNVGNFNAGWNNYVNANVGTRNVGQFNIGFENTGDANVGIWNVGFRNVGFVNVGEGLVGFARPGDGDVGVTSVFERLGGGGVVLTLGGTAFSPLPRIFYTAAVSDLFINPVDPAFAGYAANFLVTPSKLWPLTGLDSLSLDKSVARGVADLNSAIMTQFTLGQKTVVLGYSQGAVVVGEEMRHLATLPTDQRPALSDLSFVLIGDPANPNGGILSRFPGVHLPIADFTFFPATPSNVYPTTVYSLEYGGISNFPQYPINILADVNAVAGALILHSQFPALTPEWVAAGVVQPVTPGSLTTYIMIPVQDLPMLAPVRAIPFVGEPLADLIQPNLKVLVNWGYGNLEHGYSQGPADVPTPAGLFPDISVFDVVAALQRGTVQGVNDALADVGLPPLSSWLPRLP</sequence>
<dbReference type="Gene3D" id="1.20.1260.20">
    <property type="entry name" value="PPE superfamily"/>
    <property type="match status" value="1"/>
</dbReference>
<dbReference type="AlphaFoldDB" id="A0A1V3WHA0"/>
<dbReference type="PANTHER" id="PTHR46766:SF1">
    <property type="entry name" value="GLUTAMINE-RICH PROTEIN 2"/>
    <property type="match status" value="1"/>
</dbReference>
<evidence type="ECO:0000256" key="1">
    <source>
        <dbReference type="ARBA" id="ARBA00010652"/>
    </source>
</evidence>
<gene>
    <name evidence="4" type="ORF">BZL29_7566</name>
</gene>
<evidence type="ECO:0000313" key="4">
    <source>
        <dbReference type="EMBL" id="OOK66212.1"/>
    </source>
</evidence>
<dbReference type="PANTHER" id="PTHR46766">
    <property type="entry name" value="GLUTAMINE-RICH PROTEIN 2"/>
    <property type="match status" value="1"/>
</dbReference>
<dbReference type="InterPro" id="IPR002989">
    <property type="entry name" value="Mycobac_pentapep"/>
</dbReference>
<accession>A0A1V3WHA0</accession>
<feature type="domain" description="PE-PPE" evidence="3">
    <location>
        <begin position="365"/>
        <end position="589"/>
    </location>
</feature>
<evidence type="ECO:0000259" key="2">
    <source>
        <dbReference type="Pfam" id="PF00823"/>
    </source>
</evidence>
<dbReference type="Pfam" id="PF08237">
    <property type="entry name" value="PE-PPE"/>
    <property type="match status" value="1"/>
</dbReference>
<dbReference type="InterPro" id="IPR000030">
    <property type="entry name" value="PPE_dom"/>
</dbReference>
<dbReference type="InterPro" id="IPR029058">
    <property type="entry name" value="AB_hydrolase_fold"/>
</dbReference>
<dbReference type="SUPFAM" id="SSF140459">
    <property type="entry name" value="PE/PPE dimer-like"/>
    <property type="match status" value="1"/>
</dbReference>
<organism evidence="4 5">
    <name type="scientific">Mycobacterium kansasii</name>
    <dbReference type="NCBI Taxonomy" id="1768"/>
    <lineage>
        <taxon>Bacteria</taxon>
        <taxon>Bacillati</taxon>
        <taxon>Actinomycetota</taxon>
        <taxon>Actinomycetes</taxon>
        <taxon>Mycobacteriales</taxon>
        <taxon>Mycobacteriaceae</taxon>
        <taxon>Mycobacterium</taxon>
    </lineage>
</organism>
<dbReference type="InterPro" id="IPR013228">
    <property type="entry name" value="PE-PPE_C"/>
</dbReference>
<dbReference type="STRING" id="1768.B1T50_26035"/>
<dbReference type="EMBL" id="MVBN01000010">
    <property type="protein sequence ID" value="OOK66212.1"/>
    <property type="molecule type" value="Genomic_DNA"/>
</dbReference>
<dbReference type="GO" id="GO:0052572">
    <property type="term" value="P:response to host immune response"/>
    <property type="evidence" value="ECO:0007669"/>
    <property type="project" value="TreeGrafter"/>
</dbReference>
<protein>
    <submittedName>
        <fullName evidence="4">PPE family protein</fullName>
    </submittedName>
</protein>
<dbReference type="Gene3D" id="3.40.50.1820">
    <property type="entry name" value="alpha/beta hydrolase"/>
    <property type="match status" value="1"/>
</dbReference>
<comment type="similarity">
    <text evidence="1">Belongs to the mycobacterial PPE family.</text>
</comment>
<dbReference type="InterPro" id="IPR038332">
    <property type="entry name" value="PPE_sf"/>
</dbReference>